<dbReference type="AlphaFoldDB" id="A0A1M5VGF4"/>
<accession>A0A1M5VGF4</accession>
<sequence length="131" mass="14771">MQTAFLTGTEFIEGVILISQTMAIHQMTGSDIEIQFAEKVLLAKEPVLVEFYRNYSGLSFLAESLLQEFTDDFKDKVLFYKVNLDEYPFFELTYCISEIPTILLFKDGTVSGSVSGPFSKNLLVAAIFDKV</sequence>
<dbReference type="GO" id="GO:0005737">
    <property type="term" value="C:cytoplasm"/>
    <property type="evidence" value="ECO:0007669"/>
    <property type="project" value="TreeGrafter"/>
</dbReference>
<dbReference type="PANTHER" id="PTHR45663:SF11">
    <property type="entry name" value="GEO12009P1"/>
    <property type="match status" value="1"/>
</dbReference>
<evidence type="ECO:0000259" key="1">
    <source>
        <dbReference type="Pfam" id="PF00085"/>
    </source>
</evidence>
<gene>
    <name evidence="2" type="ORF">SAMN04488109_5079</name>
</gene>
<dbReference type="STRING" id="947013.SAMN04488109_5079"/>
<dbReference type="PANTHER" id="PTHR45663">
    <property type="entry name" value="GEO12009P1"/>
    <property type="match status" value="1"/>
</dbReference>
<protein>
    <submittedName>
        <fullName evidence="2">Thioredoxin</fullName>
    </submittedName>
</protein>
<dbReference type="Proteomes" id="UP000184212">
    <property type="component" value="Unassembled WGS sequence"/>
</dbReference>
<proteinExistence type="predicted"/>
<dbReference type="InterPro" id="IPR036249">
    <property type="entry name" value="Thioredoxin-like_sf"/>
</dbReference>
<dbReference type="Gene3D" id="3.40.30.10">
    <property type="entry name" value="Glutaredoxin"/>
    <property type="match status" value="1"/>
</dbReference>
<dbReference type="GO" id="GO:0015035">
    <property type="term" value="F:protein-disulfide reductase activity"/>
    <property type="evidence" value="ECO:0007669"/>
    <property type="project" value="TreeGrafter"/>
</dbReference>
<keyword evidence="3" id="KW-1185">Reference proteome</keyword>
<dbReference type="Pfam" id="PF00085">
    <property type="entry name" value="Thioredoxin"/>
    <property type="match status" value="1"/>
</dbReference>
<dbReference type="CDD" id="cd02947">
    <property type="entry name" value="TRX_family"/>
    <property type="match status" value="1"/>
</dbReference>
<name>A0A1M5VGF4_9BACT</name>
<dbReference type="EMBL" id="FQWQ01000004">
    <property type="protein sequence ID" value="SHH74184.1"/>
    <property type="molecule type" value="Genomic_DNA"/>
</dbReference>
<dbReference type="SUPFAM" id="SSF52833">
    <property type="entry name" value="Thioredoxin-like"/>
    <property type="match status" value="1"/>
</dbReference>
<reference evidence="2 3" key="1">
    <citation type="submission" date="2016-11" db="EMBL/GenBank/DDBJ databases">
        <authorList>
            <person name="Jaros S."/>
            <person name="Januszkiewicz K."/>
            <person name="Wedrychowicz H."/>
        </authorList>
    </citation>
    <scope>NUCLEOTIDE SEQUENCE [LARGE SCALE GENOMIC DNA]</scope>
    <source>
        <strain evidence="2 3">DSM 24574</strain>
    </source>
</reference>
<evidence type="ECO:0000313" key="2">
    <source>
        <dbReference type="EMBL" id="SHH74184.1"/>
    </source>
</evidence>
<dbReference type="InterPro" id="IPR013766">
    <property type="entry name" value="Thioredoxin_domain"/>
</dbReference>
<dbReference type="OrthoDB" id="9790390at2"/>
<feature type="domain" description="Thioredoxin" evidence="1">
    <location>
        <begin position="35"/>
        <end position="127"/>
    </location>
</feature>
<organism evidence="2 3">
    <name type="scientific">Chryseolinea serpens</name>
    <dbReference type="NCBI Taxonomy" id="947013"/>
    <lineage>
        <taxon>Bacteria</taxon>
        <taxon>Pseudomonadati</taxon>
        <taxon>Bacteroidota</taxon>
        <taxon>Cytophagia</taxon>
        <taxon>Cytophagales</taxon>
        <taxon>Fulvivirgaceae</taxon>
        <taxon>Chryseolinea</taxon>
    </lineage>
</organism>
<evidence type="ECO:0000313" key="3">
    <source>
        <dbReference type="Proteomes" id="UP000184212"/>
    </source>
</evidence>